<name>Q1QML5_NITHX</name>
<dbReference type="HOGENOM" id="CLU_1756923_0_0_5"/>
<reference evidence="2 3" key="1">
    <citation type="submission" date="2006-03" db="EMBL/GenBank/DDBJ databases">
        <title>Complete sequence of chromosome of Nitrobacter hamburgensis X14.</title>
        <authorList>
            <consortium name="US DOE Joint Genome Institute"/>
            <person name="Copeland A."/>
            <person name="Lucas S."/>
            <person name="Lapidus A."/>
            <person name="Barry K."/>
            <person name="Detter J.C."/>
            <person name="Glavina del Rio T."/>
            <person name="Hammon N."/>
            <person name="Israni S."/>
            <person name="Dalin E."/>
            <person name="Tice H."/>
            <person name="Pitluck S."/>
            <person name="Chain P."/>
            <person name="Malfatti S."/>
            <person name="Shin M."/>
            <person name="Vergez L."/>
            <person name="Schmutz J."/>
            <person name="Larimer F."/>
            <person name="Land M."/>
            <person name="Hauser L."/>
            <person name="Kyrpides N."/>
            <person name="Ivanova N."/>
            <person name="Ward B."/>
            <person name="Arp D."/>
            <person name="Klotz M."/>
            <person name="Stein L."/>
            <person name="O'Mullan G."/>
            <person name="Starkenburg S."/>
            <person name="Sayavedra L."/>
            <person name="Poret-Peterson A.T."/>
            <person name="Gentry M.E."/>
            <person name="Bruce D."/>
            <person name="Richardson P."/>
        </authorList>
    </citation>
    <scope>NUCLEOTIDE SEQUENCE [LARGE SCALE GENOMIC DNA]</scope>
    <source>
        <strain evidence="3">DSM 10229 / NCIMB 13809 / X14</strain>
    </source>
</reference>
<feature type="compositionally biased region" description="Basic residues" evidence="1">
    <location>
        <begin position="1"/>
        <end position="12"/>
    </location>
</feature>
<sequence length="148" mass="16713">MRHEHPQKRASRLGRADRENRFVSQQRSVDYLDRPPRQDSRAPRPNCIVDLVCRRHAASIVVAGHKHSGRTSAAHSWLEGSIMAARSWAQFDYDLAHPKSKREKAYDELCRFGVNGEVPLKQARINAGLDVPAAANDNEPVKRRKAAV</sequence>
<gene>
    <name evidence="2" type="ordered locus">Nham_1716</name>
</gene>
<dbReference type="AlphaFoldDB" id="Q1QML5"/>
<dbReference type="KEGG" id="nha:Nham_1716"/>
<evidence type="ECO:0000256" key="1">
    <source>
        <dbReference type="SAM" id="MobiDB-lite"/>
    </source>
</evidence>
<organism evidence="2 3">
    <name type="scientific">Nitrobacter hamburgensis (strain DSM 10229 / NCIMB 13809 / X14)</name>
    <dbReference type="NCBI Taxonomy" id="323097"/>
    <lineage>
        <taxon>Bacteria</taxon>
        <taxon>Pseudomonadati</taxon>
        <taxon>Pseudomonadota</taxon>
        <taxon>Alphaproteobacteria</taxon>
        <taxon>Hyphomicrobiales</taxon>
        <taxon>Nitrobacteraceae</taxon>
        <taxon>Nitrobacter</taxon>
    </lineage>
</organism>
<dbReference type="STRING" id="323097.Nham_1716"/>
<accession>Q1QML5</accession>
<proteinExistence type="predicted"/>
<dbReference type="EMBL" id="CP000319">
    <property type="protein sequence ID" value="ABE62532.1"/>
    <property type="molecule type" value="Genomic_DNA"/>
</dbReference>
<keyword evidence="3" id="KW-1185">Reference proteome</keyword>
<evidence type="ECO:0000313" key="3">
    <source>
        <dbReference type="Proteomes" id="UP000001953"/>
    </source>
</evidence>
<feature type="region of interest" description="Disordered" evidence="1">
    <location>
        <begin position="1"/>
        <end position="45"/>
    </location>
</feature>
<feature type="compositionally biased region" description="Basic and acidic residues" evidence="1">
    <location>
        <begin position="30"/>
        <end position="42"/>
    </location>
</feature>
<protein>
    <submittedName>
        <fullName evidence="2">Uncharacterized protein</fullName>
    </submittedName>
</protein>
<dbReference type="Proteomes" id="UP000001953">
    <property type="component" value="Chromosome"/>
</dbReference>
<evidence type="ECO:0000313" key="2">
    <source>
        <dbReference type="EMBL" id="ABE62532.1"/>
    </source>
</evidence>